<dbReference type="STRING" id="100816.A0A175VQT3"/>
<dbReference type="PANTHER" id="PTHR38166">
    <property type="entry name" value="C2H2-TYPE DOMAIN-CONTAINING PROTEIN-RELATED"/>
    <property type="match status" value="1"/>
</dbReference>
<evidence type="ECO:0000313" key="3">
    <source>
        <dbReference type="Proteomes" id="UP000078237"/>
    </source>
</evidence>
<reference evidence="2 3" key="1">
    <citation type="journal article" date="2016" name="Genome Announc.">
        <title>Genome Sequence of Madurella mycetomatis mm55, Isolated from a Human Mycetoma Case in Sudan.</title>
        <authorList>
            <person name="Smit S."/>
            <person name="Derks M.F."/>
            <person name="Bervoets S."/>
            <person name="Fahal A."/>
            <person name="van Leeuwen W."/>
            <person name="van Belkum A."/>
            <person name="van de Sande W.W."/>
        </authorList>
    </citation>
    <scope>NUCLEOTIDE SEQUENCE [LARGE SCALE GENOMIC DNA]</scope>
    <source>
        <strain evidence="3">mm55</strain>
    </source>
</reference>
<feature type="region of interest" description="Disordered" evidence="1">
    <location>
        <begin position="52"/>
        <end position="75"/>
    </location>
</feature>
<organism evidence="2 3">
    <name type="scientific">Madurella mycetomatis</name>
    <dbReference type="NCBI Taxonomy" id="100816"/>
    <lineage>
        <taxon>Eukaryota</taxon>
        <taxon>Fungi</taxon>
        <taxon>Dikarya</taxon>
        <taxon>Ascomycota</taxon>
        <taxon>Pezizomycotina</taxon>
        <taxon>Sordariomycetes</taxon>
        <taxon>Sordariomycetidae</taxon>
        <taxon>Sordariales</taxon>
        <taxon>Sordariales incertae sedis</taxon>
        <taxon>Madurella</taxon>
    </lineage>
</organism>
<feature type="compositionally biased region" description="Basic and acidic residues" evidence="1">
    <location>
        <begin position="682"/>
        <end position="692"/>
    </location>
</feature>
<evidence type="ECO:0008006" key="4">
    <source>
        <dbReference type="Google" id="ProtNLM"/>
    </source>
</evidence>
<dbReference type="Proteomes" id="UP000078237">
    <property type="component" value="Unassembled WGS sequence"/>
</dbReference>
<sequence length="798" mass="87702">MEDKFLDIVLSKSRQFGYCIDDGWFSVYREVSAGDVASVSSSMVVEDGSESVISREDAFEGGTPKSTTIPIHSKTKGDNGVRDPILFSAFGSGFGDMAKAISDEEFRAPELDILKDETQLAGRLHRPSNGSERLPSTGGRPALPNPIIAQTWPRVDGINPAQQEFPVAPSATPENPDEMVIAFDGELDGPTRNTVRTPSASLSPSLREILCGFRIDLTEFRLARARNVEHTSCQSLWTGSTKDTESIAGYDVGRPPDSSDRTALGVSPTDGTRPEVRIFLVSEAENDSHFTHLDASQAPKDHMDVVKHPESPLRPLSLSTEKTKLEADLFVASNTESPCTRSPEKPKAPALERYSQDSDVNTPSTCPPSAGSVTKPDDADDSSDIESCEGDYWSDYTPDVPYMSDAHLFMQYKEKALMSLFLRFCYWPMSTTHASNGHDAPDSHSSPQTYREKSSHSRNKRARDSGGEGSSSSGSSEQDTKATKAKRPRHMERQRRPRLACPYYKKAPMRYYDCHSKIISSISHLKQHLSRNHQLPVYCPVCKAVFSDEAERDDHAEQQSCQLRTDVAHEGLTRDQKEQLKRRASPTIPEEQQWFEIFDILFPGYNPRPKSAYINAELIAETENYQDFERVEGPSIILDTLLQQGVSLVRVDNPEHDLGVFRENLLAEALALIARRWHESRPVHDGADHPADSDGSTSVIGAGPSTTGETLVELHDEGTTEDQVLLANKIVEEGGTEETQLEPGDMLAAMGEVTGLSTLFPSDLFGGQGPNGTGAAGMEGCDDTTLFQSSINWPDEGA</sequence>
<keyword evidence="3" id="KW-1185">Reference proteome</keyword>
<feature type="region of interest" description="Disordered" evidence="1">
    <location>
        <begin position="682"/>
        <end position="709"/>
    </location>
</feature>
<gene>
    <name evidence="2" type="ORF">MMYC01_210239</name>
</gene>
<feature type="compositionally biased region" description="Basic residues" evidence="1">
    <location>
        <begin position="483"/>
        <end position="498"/>
    </location>
</feature>
<protein>
    <recommendedName>
        <fullName evidence="4">C2H2-type domain-containing protein</fullName>
    </recommendedName>
</protein>
<feature type="region of interest" description="Disordered" evidence="1">
    <location>
        <begin position="435"/>
        <end position="499"/>
    </location>
</feature>
<dbReference type="OrthoDB" id="4590794at2759"/>
<name>A0A175VQT3_9PEZI</name>
<feature type="compositionally biased region" description="Acidic residues" evidence="1">
    <location>
        <begin position="378"/>
        <end position="389"/>
    </location>
</feature>
<dbReference type="AlphaFoldDB" id="A0A175VQT3"/>
<feature type="region of interest" description="Disordered" evidence="1">
    <location>
        <begin position="333"/>
        <end position="390"/>
    </location>
</feature>
<dbReference type="EMBL" id="LCTW02000440">
    <property type="protein sequence ID" value="KXX73662.1"/>
    <property type="molecule type" value="Genomic_DNA"/>
</dbReference>
<accession>A0A175VQT3</accession>
<proteinExistence type="predicted"/>
<comment type="caution">
    <text evidence="2">The sequence shown here is derived from an EMBL/GenBank/DDBJ whole genome shotgun (WGS) entry which is preliminary data.</text>
</comment>
<dbReference type="VEuPathDB" id="FungiDB:MMYC01_210239"/>
<feature type="region of interest" description="Disordered" evidence="1">
    <location>
        <begin position="119"/>
        <end position="143"/>
    </location>
</feature>
<dbReference type="PANTHER" id="PTHR38166:SF1">
    <property type="entry name" value="C2H2-TYPE DOMAIN-CONTAINING PROTEIN"/>
    <property type="match status" value="1"/>
</dbReference>
<evidence type="ECO:0000313" key="2">
    <source>
        <dbReference type="EMBL" id="KXX73662.1"/>
    </source>
</evidence>
<feature type="region of interest" description="Disordered" evidence="1">
    <location>
        <begin position="245"/>
        <end position="271"/>
    </location>
</feature>
<evidence type="ECO:0000256" key="1">
    <source>
        <dbReference type="SAM" id="MobiDB-lite"/>
    </source>
</evidence>
<feature type="compositionally biased region" description="Polar residues" evidence="1">
    <location>
        <begin position="694"/>
        <end position="709"/>
    </location>
</feature>